<evidence type="ECO:0000313" key="3">
    <source>
        <dbReference type="Proteomes" id="UP001583193"/>
    </source>
</evidence>
<proteinExistence type="predicted"/>
<protein>
    <submittedName>
        <fullName evidence="2">Uncharacterized protein</fullName>
    </submittedName>
</protein>
<feature type="compositionally biased region" description="Basic and acidic residues" evidence="1">
    <location>
        <begin position="1"/>
        <end position="13"/>
    </location>
</feature>
<reference evidence="2 3" key="1">
    <citation type="journal article" date="2024" name="IMA Fungus">
        <title>IMA Genome - F19 : A genome assembly and annotation guide to empower mycologists, including annotated draft genome sequences of Ceratocystis pirilliformis, Diaporthe australafricana, Fusarium ophioides, Paecilomyces lecythidis, and Sporothrix stenoceras.</title>
        <authorList>
            <person name="Aylward J."/>
            <person name="Wilson A.M."/>
            <person name="Visagie C.M."/>
            <person name="Spraker J."/>
            <person name="Barnes I."/>
            <person name="Buitendag C."/>
            <person name="Ceriani C."/>
            <person name="Del Mar Angel L."/>
            <person name="du Plessis D."/>
            <person name="Fuchs T."/>
            <person name="Gasser K."/>
            <person name="Kramer D."/>
            <person name="Li W."/>
            <person name="Munsamy K."/>
            <person name="Piso A."/>
            <person name="Price J.L."/>
            <person name="Sonnekus B."/>
            <person name="Thomas C."/>
            <person name="van der Nest A."/>
            <person name="van Dijk A."/>
            <person name="van Heerden A."/>
            <person name="van Vuuren N."/>
            <person name="Yilmaz N."/>
            <person name="Duong T.A."/>
            <person name="van der Merwe N.A."/>
            <person name="Wingfield M.J."/>
            <person name="Wingfield B.D."/>
        </authorList>
    </citation>
    <scope>NUCLEOTIDE SEQUENCE [LARGE SCALE GENOMIC DNA]</scope>
    <source>
        <strain evidence="2 3">CMW 18167</strain>
    </source>
</reference>
<gene>
    <name evidence="2" type="ORF">Plec18167_005855</name>
</gene>
<comment type="caution">
    <text evidence="2">The sequence shown here is derived from an EMBL/GenBank/DDBJ whole genome shotgun (WGS) entry which is preliminary data.</text>
</comment>
<dbReference type="Proteomes" id="UP001583193">
    <property type="component" value="Unassembled WGS sequence"/>
</dbReference>
<sequence>MLARHSLEGADRRSRTKITTDSLELKSRNEISSTAQTTNNGENETKEAFHSLARHYAVSLANKFLQEPITAIQELPKFHHICIAYCALVLSEYASYCEISDEELLSLLQRLQEHYYEFSGEVPPAMNIAVERVKLCIRSKAPVCPSYRASLSMNHTATTSPAPEMHSESDITGEAVYQNGELQSVNMQDAGMEGPTDNIYDDLGYSTGLDDIGGMGTLFDGHFMSFMDFFNNNI</sequence>
<feature type="region of interest" description="Disordered" evidence="1">
    <location>
        <begin position="1"/>
        <end position="21"/>
    </location>
</feature>
<name>A0ABR3XF94_9EURO</name>
<evidence type="ECO:0000256" key="1">
    <source>
        <dbReference type="SAM" id="MobiDB-lite"/>
    </source>
</evidence>
<organism evidence="2 3">
    <name type="scientific">Paecilomyces lecythidis</name>
    <dbReference type="NCBI Taxonomy" id="3004212"/>
    <lineage>
        <taxon>Eukaryota</taxon>
        <taxon>Fungi</taxon>
        <taxon>Dikarya</taxon>
        <taxon>Ascomycota</taxon>
        <taxon>Pezizomycotina</taxon>
        <taxon>Eurotiomycetes</taxon>
        <taxon>Eurotiomycetidae</taxon>
        <taxon>Eurotiales</taxon>
        <taxon>Thermoascaceae</taxon>
        <taxon>Paecilomyces</taxon>
    </lineage>
</organism>
<accession>A0ABR3XF94</accession>
<evidence type="ECO:0000313" key="2">
    <source>
        <dbReference type="EMBL" id="KAL1874623.1"/>
    </source>
</evidence>
<keyword evidence="3" id="KW-1185">Reference proteome</keyword>
<dbReference type="EMBL" id="JAVDPF010000019">
    <property type="protein sequence ID" value="KAL1874623.1"/>
    <property type="molecule type" value="Genomic_DNA"/>
</dbReference>